<evidence type="ECO:0000313" key="2">
    <source>
        <dbReference type="EMBL" id="TPG10132.1"/>
    </source>
</evidence>
<proteinExistence type="predicted"/>
<name>A0A502CBL2_9GAMM</name>
<keyword evidence="1" id="KW-0732">Signal</keyword>
<evidence type="ECO:0000256" key="1">
    <source>
        <dbReference type="SAM" id="SignalP"/>
    </source>
</evidence>
<evidence type="ECO:0000313" key="3">
    <source>
        <dbReference type="Proteomes" id="UP000319486"/>
    </source>
</evidence>
<dbReference type="Proteomes" id="UP000319486">
    <property type="component" value="Unassembled WGS sequence"/>
</dbReference>
<comment type="caution">
    <text evidence="2">The sequence shown here is derived from an EMBL/GenBank/DDBJ whole genome shotgun (WGS) entry which is preliminary data.</text>
</comment>
<dbReference type="AlphaFoldDB" id="A0A502CBL2"/>
<organism evidence="2 3">
    <name type="scientific">Rhodanobacter glycinis</name>
    <dbReference type="NCBI Taxonomy" id="582702"/>
    <lineage>
        <taxon>Bacteria</taxon>
        <taxon>Pseudomonadati</taxon>
        <taxon>Pseudomonadota</taxon>
        <taxon>Gammaproteobacteria</taxon>
        <taxon>Lysobacterales</taxon>
        <taxon>Rhodanobacteraceae</taxon>
        <taxon>Rhodanobacter</taxon>
    </lineage>
</organism>
<keyword evidence="3" id="KW-1185">Reference proteome</keyword>
<dbReference type="EMBL" id="RCZO01000003">
    <property type="protein sequence ID" value="TPG10132.1"/>
    <property type="molecule type" value="Genomic_DNA"/>
</dbReference>
<feature type="chain" id="PRO_5021274532" description="DUF1579 domain-containing protein" evidence="1">
    <location>
        <begin position="28"/>
        <end position="204"/>
    </location>
</feature>
<feature type="signal peptide" evidence="1">
    <location>
        <begin position="1"/>
        <end position="27"/>
    </location>
</feature>
<reference evidence="2 3" key="1">
    <citation type="journal article" date="2019" name="Environ. Microbiol.">
        <title>Species interactions and distinct microbial communities in high Arctic permafrost affected cryosols are associated with the CH4 and CO2 gas fluxes.</title>
        <authorList>
            <person name="Altshuler I."/>
            <person name="Hamel J."/>
            <person name="Turney S."/>
            <person name="Magnuson E."/>
            <person name="Levesque R."/>
            <person name="Greer C."/>
            <person name="Whyte L.G."/>
        </authorList>
    </citation>
    <scope>NUCLEOTIDE SEQUENCE [LARGE SCALE GENOMIC DNA]</scope>
    <source>
        <strain evidence="2 3">S13Y</strain>
    </source>
</reference>
<accession>A0A502CBL2</accession>
<sequence length="204" mass="22296">MNAFRSIRAGLLASILIAGTLPLQGFASQPAAAPATSRSPANRDGQHDFDFEIGNWKTHVSRLQHPLTGSTVWLEYDGTSVIRKIWNGRANLVELEVDGRAGHIELLSLRLYDPALRQWSLNVASSRGGGLGVPTVGGFKNGRGEFYDKETLDGRDILVRFVISKVTADVYRFEQAFSADGGKTWEVNWIATDTRIKGEASHAG</sequence>
<protein>
    <recommendedName>
        <fullName evidence="4">DUF1579 domain-containing protein</fullName>
    </recommendedName>
</protein>
<evidence type="ECO:0008006" key="4">
    <source>
        <dbReference type="Google" id="ProtNLM"/>
    </source>
</evidence>
<gene>
    <name evidence="2" type="ORF">EAH88_07130</name>
</gene>
<dbReference type="RefSeq" id="WP_140650747.1">
    <property type="nucleotide sequence ID" value="NZ_RCZO01000003.1"/>
</dbReference>